<gene>
    <name evidence="2" type="ORF">FHG64_14715</name>
</gene>
<dbReference type="InterPro" id="IPR007712">
    <property type="entry name" value="RelE/ParE_toxin"/>
</dbReference>
<dbReference type="SUPFAM" id="SSF143011">
    <property type="entry name" value="RelE-like"/>
    <property type="match status" value="1"/>
</dbReference>
<accession>A0A5B7X5T4</accession>
<evidence type="ECO:0000313" key="3">
    <source>
        <dbReference type="Proteomes" id="UP000309016"/>
    </source>
</evidence>
<dbReference type="KEGG" id="afla:FHG64_14715"/>
<organism evidence="2 3">
    <name type="scientific">Antarcticibacterium flavum</name>
    <dbReference type="NCBI Taxonomy" id="2058175"/>
    <lineage>
        <taxon>Bacteria</taxon>
        <taxon>Pseudomonadati</taxon>
        <taxon>Bacteroidota</taxon>
        <taxon>Flavobacteriia</taxon>
        <taxon>Flavobacteriales</taxon>
        <taxon>Flavobacteriaceae</taxon>
        <taxon>Antarcticibacterium</taxon>
    </lineage>
</organism>
<dbReference type="EMBL" id="CP040812">
    <property type="protein sequence ID" value="QCY70550.1"/>
    <property type="molecule type" value="Genomic_DNA"/>
</dbReference>
<keyword evidence="3" id="KW-1185">Reference proteome</keyword>
<name>A0A5B7X5T4_9FLAO</name>
<dbReference type="OrthoDB" id="1098070at2"/>
<dbReference type="Proteomes" id="UP000309016">
    <property type="component" value="Chromosome"/>
</dbReference>
<evidence type="ECO:0000256" key="1">
    <source>
        <dbReference type="ARBA" id="ARBA00022649"/>
    </source>
</evidence>
<dbReference type="AlphaFoldDB" id="A0A5B7X5T4"/>
<sequence>MAKKIIWSRRAQNDRKEILSYWLKRNKTNTYSKKLNGLFIEAVKIISDYPDIGKITDEGRARIKIVGDYIIIYEIEKETILLLTIWDSRQNPEKLKGILKE</sequence>
<dbReference type="NCBIfam" id="TIGR02385">
    <property type="entry name" value="RelE_StbE"/>
    <property type="match status" value="1"/>
</dbReference>
<dbReference type="RefSeq" id="WP_139067120.1">
    <property type="nucleotide sequence ID" value="NZ_CP040812.1"/>
</dbReference>
<proteinExistence type="predicted"/>
<reference evidence="2 3" key="1">
    <citation type="submission" date="2019-06" db="EMBL/GenBank/DDBJ databases">
        <title>Complete genome sequence of Antarcticibacterium flavum KCTC 52984T from an Antarctic marine sediment.</title>
        <authorList>
            <person name="Lee Y.M."/>
            <person name="Shin S.C."/>
        </authorList>
    </citation>
    <scope>NUCLEOTIDE SEQUENCE [LARGE SCALE GENOMIC DNA]</scope>
    <source>
        <strain evidence="2 3">KCTC 52984</strain>
    </source>
</reference>
<dbReference type="InterPro" id="IPR035093">
    <property type="entry name" value="RelE/ParE_toxin_dom_sf"/>
</dbReference>
<evidence type="ECO:0000313" key="2">
    <source>
        <dbReference type="EMBL" id="QCY70550.1"/>
    </source>
</evidence>
<keyword evidence="1" id="KW-1277">Toxin-antitoxin system</keyword>
<dbReference type="Pfam" id="PF05016">
    <property type="entry name" value="ParE_toxin"/>
    <property type="match status" value="1"/>
</dbReference>
<dbReference type="Gene3D" id="3.30.2310.20">
    <property type="entry name" value="RelE-like"/>
    <property type="match status" value="1"/>
</dbReference>
<protein>
    <submittedName>
        <fullName evidence="2">Type II toxin-antitoxin system RelE/ParE family toxin</fullName>
    </submittedName>
</protein>